<gene>
    <name evidence="2" type="ORF">FF041_00640</name>
</gene>
<dbReference type="EMBL" id="VCLA01000004">
    <property type="protein sequence ID" value="MQS98760.1"/>
    <property type="molecule type" value="Genomic_DNA"/>
</dbReference>
<accession>A0A646K9K0</accession>
<dbReference type="Proteomes" id="UP000419138">
    <property type="component" value="Unassembled WGS sequence"/>
</dbReference>
<keyword evidence="3" id="KW-1185">Reference proteome</keyword>
<evidence type="ECO:0000256" key="1">
    <source>
        <dbReference type="SAM" id="Phobius"/>
    </source>
</evidence>
<evidence type="ECO:0000313" key="3">
    <source>
        <dbReference type="Proteomes" id="UP000419138"/>
    </source>
</evidence>
<protein>
    <recommendedName>
        <fullName evidence="4">DUF4328 domain-containing protein</fullName>
    </recommendedName>
</protein>
<keyword evidence="1" id="KW-0812">Transmembrane</keyword>
<proteinExistence type="predicted"/>
<evidence type="ECO:0008006" key="4">
    <source>
        <dbReference type="Google" id="ProtNLM"/>
    </source>
</evidence>
<reference evidence="2 3" key="1">
    <citation type="submission" date="2019-05" db="EMBL/GenBank/DDBJ databases">
        <title>Comparative genomics and metabolomics analyses of clavulanic acid producing Streptomyces species provides insight into specialized metabolism and evolution of beta-lactam biosynthetic gene clusters.</title>
        <authorList>
            <person name="Moore M.A."/>
            <person name="Cruz-Morales P."/>
            <person name="Barona Gomez F."/>
            <person name="Kapil T."/>
        </authorList>
    </citation>
    <scope>NUCLEOTIDE SEQUENCE [LARGE SCALE GENOMIC DNA]</scope>
    <source>
        <strain evidence="2 3">NRRL 5741</strain>
    </source>
</reference>
<evidence type="ECO:0000313" key="2">
    <source>
        <dbReference type="EMBL" id="MQS98760.1"/>
    </source>
</evidence>
<feature type="transmembrane region" description="Helical" evidence="1">
    <location>
        <begin position="37"/>
        <end position="57"/>
    </location>
</feature>
<comment type="caution">
    <text evidence="2">The sequence shown here is derived from an EMBL/GenBank/DDBJ whole genome shotgun (WGS) entry which is preliminary data.</text>
</comment>
<name>A0A646K9K0_STRJU</name>
<keyword evidence="1" id="KW-0472">Membrane</keyword>
<dbReference type="AlphaFoldDB" id="A0A646K9K0"/>
<keyword evidence="1" id="KW-1133">Transmembrane helix</keyword>
<dbReference type="RefSeq" id="WP_228387941.1">
    <property type="nucleotide sequence ID" value="NZ_JBEPDZ010000016.1"/>
</dbReference>
<organism evidence="2 3">
    <name type="scientific">Streptomyces jumonjinensis</name>
    <dbReference type="NCBI Taxonomy" id="1945"/>
    <lineage>
        <taxon>Bacteria</taxon>
        <taxon>Bacillati</taxon>
        <taxon>Actinomycetota</taxon>
        <taxon>Actinomycetes</taxon>
        <taxon>Kitasatosporales</taxon>
        <taxon>Streptomycetaceae</taxon>
        <taxon>Streptomyces</taxon>
    </lineage>
</organism>
<sequence length="176" mass="18761">MTIIIKTVGTLLVTALLTQPLWVPGWGAGVLGETAAFGMPGAVVAVAGFFGLVAVYCRALQRTLTLIRDGARAAAPASVWWMFAIPYNFTEDFFIVRALTRSMTADGRLGAAFIRRWAVAGYGACVFQIVSLVPGPAAYVGGAVALPLWATHWIMTVRANRTLDTEHQVTAPLPSP</sequence>